<dbReference type="GO" id="GO:0005524">
    <property type="term" value="F:ATP binding"/>
    <property type="evidence" value="ECO:0007669"/>
    <property type="project" value="UniProtKB-UniRule"/>
</dbReference>
<evidence type="ECO:0000259" key="20">
    <source>
        <dbReference type="PROSITE" id="PS50011"/>
    </source>
</evidence>
<evidence type="ECO:0000256" key="9">
    <source>
        <dbReference type="ARBA" id="ARBA00022840"/>
    </source>
</evidence>
<evidence type="ECO:0000256" key="12">
    <source>
        <dbReference type="ARBA" id="ARBA00023157"/>
    </source>
</evidence>
<comment type="subcellular location">
    <subcellularLocation>
        <location evidence="1">Membrane</location>
        <topology evidence="1">Single-pass membrane protein</topology>
    </subcellularLocation>
</comment>
<dbReference type="InterPro" id="IPR011009">
    <property type="entry name" value="Kinase-like_dom_sf"/>
</dbReference>
<keyword evidence="14" id="KW-0325">Glycoprotein</keyword>
<keyword evidence="10 19" id="KW-1133">Transmembrane helix</keyword>
<evidence type="ECO:0000256" key="13">
    <source>
        <dbReference type="ARBA" id="ARBA00023170"/>
    </source>
</evidence>
<dbReference type="Pfam" id="PF07714">
    <property type="entry name" value="PK_Tyr_Ser-Thr"/>
    <property type="match status" value="1"/>
</dbReference>
<dbReference type="InterPro" id="IPR000858">
    <property type="entry name" value="S_locus_glycoprot_dom"/>
</dbReference>
<proteinExistence type="inferred from homology"/>
<dbReference type="PANTHER" id="PTHR47976">
    <property type="entry name" value="G-TYPE LECTIN S-RECEPTOR-LIKE SERINE/THREONINE-PROTEIN KINASE SD2-5"/>
    <property type="match status" value="1"/>
</dbReference>
<dbReference type="GO" id="GO:0004674">
    <property type="term" value="F:protein serine/threonine kinase activity"/>
    <property type="evidence" value="ECO:0007669"/>
    <property type="project" value="UniProtKB-KW"/>
</dbReference>
<evidence type="ECO:0000256" key="3">
    <source>
        <dbReference type="ARBA" id="ARBA00022536"/>
    </source>
</evidence>
<accession>A0AAE0CM58</accession>
<evidence type="ECO:0000256" key="8">
    <source>
        <dbReference type="ARBA" id="ARBA00022777"/>
    </source>
</evidence>
<sequence length="743" mass="83210">MHRDHFPLMHYYYFIIIFFVLSTSSLTTAQQRHSNISSGSLTPTKTATWVSKSGLYAFGFYQRGNGYSVGVFLAGIPEKTVVWTANRDDPPVSDNATLLFTATDGRLVLQTPQGQETYIADISQTVSYASMLDTGNFVLCNSDGGIMWQSFAHPTDTLLPTQRLPAGMQLISSASKTDQSTGTFGLYMQRDGNLVQYPNDAITIPTAYWASDTYGMGDNVSLNLDEDGNLFLLNATGFNVKNITSRVYATRGAIYLLRIDWDGLFRLYSHNLNPSSRWSVPWNSTSDRCAPRGLCGLNSFCVSNDLEPGCSCLPGFAPVTQGNWTSGCERNFTAESCKNKGRNYTIRAEANTNWEDVSYSVQSQTSKEDCRQACLVDCNCEAALYKDGQCKKQRLPLKYGRRSSQSGSIAFVKVEDTSESSTETFLPTRERKKGIRAKIIIIIICLFVSLLVVNVVILGVIHHRYRASPYRRISYNANIGFCGDIAPRSFRYAELELITDGFEEEIGSGASGTVYKGTMKNNGTKFVAAKRLHQKVLATSEREFQTEIKVIGRAHHRNLLRLLGYSIDGPNKVLVYEYMRNGSLADVLFTPEMQLNWVERMRIARDIARDQTKTFTGIRGTRGYVAPEWHRRLPVTFKVDVFSFGIVLLEIVCCRKNLDHSLPEDQVVLEEWVYECFEGGELGRLVGDGEVEPKELERTIKVALWCILDEPSLRPSMKKVLLMLEGTVDIPTPPNPNSFMSTI</sequence>
<keyword evidence="6" id="KW-0732">Signal</keyword>
<evidence type="ECO:0000256" key="2">
    <source>
        <dbReference type="ARBA" id="ARBA00022527"/>
    </source>
</evidence>
<evidence type="ECO:0000256" key="11">
    <source>
        <dbReference type="ARBA" id="ARBA00023136"/>
    </source>
</evidence>
<dbReference type="PROSITE" id="PS50927">
    <property type="entry name" value="BULB_LECTIN"/>
    <property type="match status" value="2"/>
</dbReference>
<dbReference type="FunFam" id="2.90.10.10:FF:000013">
    <property type="entry name" value="G-type lectin S-receptor-like serine/threonine-protein kinase LECRK1"/>
    <property type="match status" value="1"/>
</dbReference>
<comment type="catalytic activity">
    <reaction evidence="16 17">
        <text>L-seryl-[protein] + ATP = O-phospho-L-seryl-[protein] + ADP + H(+)</text>
        <dbReference type="Rhea" id="RHEA:17989"/>
        <dbReference type="Rhea" id="RHEA-COMP:9863"/>
        <dbReference type="Rhea" id="RHEA-COMP:11604"/>
        <dbReference type="ChEBI" id="CHEBI:15378"/>
        <dbReference type="ChEBI" id="CHEBI:29999"/>
        <dbReference type="ChEBI" id="CHEBI:30616"/>
        <dbReference type="ChEBI" id="CHEBI:83421"/>
        <dbReference type="ChEBI" id="CHEBI:456216"/>
        <dbReference type="EC" id="2.7.11.1"/>
    </reaction>
</comment>
<keyword evidence="3" id="KW-0245">EGF-like domain</keyword>
<keyword evidence="4 17" id="KW-0808">Transferase</keyword>
<feature type="binding site" evidence="18">
    <location>
        <position position="530"/>
    </location>
    <ligand>
        <name>ATP</name>
        <dbReference type="ChEBI" id="CHEBI:30616"/>
    </ligand>
</feature>
<organism evidence="22 23">
    <name type="scientific">Dipteronia dyeriana</name>
    <dbReference type="NCBI Taxonomy" id="168575"/>
    <lineage>
        <taxon>Eukaryota</taxon>
        <taxon>Viridiplantae</taxon>
        <taxon>Streptophyta</taxon>
        <taxon>Embryophyta</taxon>
        <taxon>Tracheophyta</taxon>
        <taxon>Spermatophyta</taxon>
        <taxon>Magnoliopsida</taxon>
        <taxon>eudicotyledons</taxon>
        <taxon>Gunneridae</taxon>
        <taxon>Pentapetalae</taxon>
        <taxon>rosids</taxon>
        <taxon>malvids</taxon>
        <taxon>Sapindales</taxon>
        <taxon>Sapindaceae</taxon>
        <taxon>Hippocastanoideae</taxon>
        <taxon>Acereae</taxon>
        <taxon>Dipteronia</taxon>
    </lineage>
</organism>
<evidence type="ECO:0000256" key="10">
    <source>
        <dbReference type="ARBA" id="ARBA00022989"/>
    </source>
</evidence>
<dbReference type="Proteomes" id="UP001280121">
    <property type="component" value="Unassembled WGS sequence"/>
</dbReference>
<feature type="transmembrane region" description="Helical" evidence="19">
    <location>
        <begin position="12"/>
        <end position="29"/>
    </location>
</feature>
<keyword evidence="2 17" id="KW-0723">Serine/threonine-protein kinase</keyword>
<dbReference type="InterPro" id="IPR001245">
    <property type="entry name" value="Ser-Thr/Tyr_kinase_cat_dom"/>
</dbReference>
<dbReference type="InterPro" id="IPR024171">
    <property type="entry name" value="SRK-like_kinase"/>
</dbReference>
<evidence type="ECO:0000313" key="22">
    <source>
        <dbReference type="EMBL" id="KAK2656275.1"/>
    </source>
</evidence>
<keyword evidence="13" id="KW-0675">Receptor</keyword>
<dbReference type="InterPro" id="IPR000719">
    <property type="entry name" value="Prot_kinase_dom"/>
</dbReference>
<evidence type="ECO:0000256" key="17">
    <source>
        <dbReference type="PIRNR" id="PIRNR000641"/>
    </source>
</evidence>
<evidence type="ECO:0000256" key="19">
    <source>
        <dbReference type="SAM" id="Phobius"/>
    </source>
</evidence>
<feature type="domain" description="Protein kinase" evidence="20">
    <location>
        <begin position="500"/>
        <end position="743"/>
    </location>
</feature>
<protein>
    <recommendedName>
        <fullName evidence="17">Receptor-like serine/threonine-protein kinase</fullName>
        <ecNumber evidence="17">2.7.11.1</ecNumber>
    </recommendedName>
</protein>
<evidence type="ECO:0000256" key="5">
    <source>
        <dbReference type="ARBA" id="ARBA00022692"/>
    </source>
</evidence>
<dbReference type="GO" id="GO:0048544">
    <property type="term" value="P:recognition of pollen"/>
    <property type="evidence" value="ECO:0007669"/>
    <property type="project" value="InterPro"/>
</dbReference>
<feature type="domain" description="Bulb-type lectin" evidence="21">
    <location>
        <begin position="155"/>
        <end position="280"/>
    </location>
</feature>
<comment type="similarity">
    <text evidence="17">Belongs to the protein kinase superfamily. Ser/Thr protein kinase family.</text>
</comment>
<dbReference type="InterPro" id="IPR051343">
    <property type="entry name" value="G-type_lectin_kinases/EP1-like"/>
</dbReference>
<dbReference type="PANTHER" id="PTHR47976:SF7">
    <property type="entry name" value="RECEPTOR-LIKE SERINE_THREONINE-PROTEIN KINASE"/>
    <property type="match status" value="1"/>
</dbReference>
<dbReference type="PROSITE" id="PS50011">
    <property type="entry name" value="PROTEIN_KINASE_DOM"/>
    <property type="match status" value="1"/>
</dbReference>
<evidence type="ECO:0000256" key="14">
    <source>
        <dbReference type="ARBA" id="ARBA00023180"/>
    </source>
</evidence>
<comment type="catalytic activity">
    <reaction evidence="15 17">
        <text>L-threonyl-[protein] + ATP = O-phospho-L-threonyl-[protein] + ADP + H(+)</text>
        <dbReference type="Rhea" id="RHEA:46608"/>
        <dbReference type="Rhea" id="RHEA-COMP:11060"/>
        <dbReference type="Rhea" id="RHEA-COMP:11605"/>
        <dbReference type="ChEBI" id="CHEBI:15378"/>
        <dbReference type="ChEBI" id="CHEBI:30013"/>
        <dbReference type="ChEBI" id="CHEBI:30616"/>
        <dbReference type="ChEBI" id="CHEBI:61977"/>
        <dbReference type="ChEBI" id="CHEBI:456216"/>
        <dbReference type="EC" id="2.7.11.1"/>
    </reaction>
</comment>
<dbReference type="InterPro" id="IPR001480">
    <property type="entry name" value="Bulb-type_lectin_dom"/>
</dbReference>
<dbReference type="InterPro" id="IPR017441">
    <property type="entry name" value="Protein_kinase_ATP_BS"/>
</dbReference>
<evidence type="ECO:0000256" key="4">
    <source>
        <dbReference type="ARBA" id="ARBA00022679"/>
    </source>
</evidence>
<evidence type="ECO:0000256" key="15">
    <source>
        <dbReference type="ARBA" id="ARBA00047899"/>
    </source>
</evidence>
<evidence type="ECO:0000256" key="1">
    <source>
        <dbReference type="ARBA" id="ARBA00004167"/>
    </source>
</evidence>
<feature type="domain" description="Bulb-type lectin" evidence="21">
    <location>
        <begin position="34"/>
        <end position="152"/>
    </location>
</feature>
<keyword evidence="12" id="KW-1015">Disulfide bond</keyword>
<keyword evidence="5 19" id="KW-0812">Transmembrane</keyword>
<keyword evidence="7 17" id="KW-0547">Nucleotide-binding</keyword>
<comment type="caution">
    <text evidence="22">The sequence shown here is derived from an EMBL/GenBank/DDBJ whole genome shotgun (WGS) entry which is preliminary data.</text>
</comment>
<keyword evidence="8 17" id="KW-0418">Kinase</keyword>
<name>A0AAE0CM58_9ROSI</name>
<dbReference type="EMBL" id="JANJYI010000003">
    <property type="protein sequence ID" value="KAK2656275.1"/>
    <property type="molecule type" value="Genomic_DNA"/>
</dbReference>
<dbReference type="AlphaFoldDB" id="A0AAE0CM58"/>
<dbReference type="SMART" id="SM00108">
    <property type="entry name" value="B_lectin"/>
    <property type="match status" value="1"/>
</dbReference>
<dbReference type="FunFam" id="2.90.10.10:FF:000026">
    <property type="entry name" value="Serine/threonine-protein kinase"/>
    <property type="match status" value="1"/>
</dbReference>
<dbReference type="PROSITE" id="PS00107">
    <property type="entry name" value="PROTEIN_KINASE_ATP"/>
    <property type="match status" value="1"/>
</dbReference>
<feature type="transmembrane region" description="Helical" evidence="19">
    <location>
        <begin position="439"/>
        <end position="461"/>
    </location>
</feature>
<evidence type="ECO:0000256" key="7">
    <source>
        <dbReference type="ARBA" id="ARBA00022741"/>
    </source>
</evidence>
<dbReference type="SUPFAM" id="SSF56112">
    <property type="entry name" value="Protein kinase-like (PK-like)"/>
    <property type="match status" value="1"/>
</dbReference>
<evidence type="ECO:0000259" key="21">
    <source>
        <dbReference type="PROSITE" id="PS50927"/>
    </source>
</evidence>
<evidence type="ECO:0000256" key="6">
    <source>
        <dbReference type="ARBA" id="ARBA00022729"/>
    </source>
</evidence>
<keyword evidence="23" id="KW-1185">Reference proteome</keyword>
<dbReference type="SUPFAM" id="SSF51110">
    <property type="entry name" value="alpha-D-mannose-specific plant lectins"/>
    <property type="match status" value="2"/>
</dbReference>
<evidence type="ECO:0000256" key="18">
    <source>
        <dbReference type="PROSITE-ProRule" id="PRU10141"/>
    </source>
</evidence>
<keyword evidence="9 17" id="KW-0067">ATP-binding</keyword>
<dbReference type="Pfam" id="PF01453">
    <property type="entry name" value="B_lectin"/>
    <property type="match status" value="1"/>
</dbReference>
<dbReference type="InterPro" id="IPR036426">
    <property type="entry name" value="Bulb-type_lectin_dom_sf"/>
</dbReference>
<dbReference type="GO" id="GO:0016020">
    <property type="term" value="C:membrane"/>
    <property type="evidence" value="ECO:0007669"/>
    <property type="project" value="UniProtKB-SubCell"/>
</dbReference>
<reference evidence="22" key="1">
    <citation type="journal article" date="2023" name="Plant J.">
        <title>Genome sequences and population genomics provide insights into the demographic history, inbreeding, and mutation load of two 'living fossil' tree species of Dipteronia.</title>
        <authorList>
            <person name="Feng Y."/>
            <person name="Comes H.P."/>
            <person name="Chen J."/>
            <person name="Zhu S."/>
            <person name="Lu R."/>
            <person name="Zhang X."/>
            <person name="Li P."/>
            <person name="Qiu J."/>
            <person name="Olsen K.M."/>
            <person name="Qiu Y."/>
        </authorList>
    </citation>
    <scope>NUCLEOTIDE SEQUENCE</scope>
    <source>
        <strain evidence="22">KIB01</strain>
    </source>
</reference>
<dbReference type="EC" id="2.7.11.1" evidence="17"/>
<evidence type="ECO:0000313" key="23">
    <source>
        <dbReference type="Proteomes" id="UP001280121"/>
    </source>
</evidence>
<dbReference type="Pfam" id="PF00954">
    <property type="entry name" value="S_locus_glycop"/>
    <property type="match status" value="1"/>
</dbReference>
<dbReference type="PIRSF" id="PIRSF000641">
    <property type="entry name" value="SRK"/>
    <property type="match status" value="1"/>
</dbReference>
<gene>
    <name evidence="22" type="ORF">Ddye_009327</name>
</gene>
<keyword evidence="11 19" id="KW-0472">Membrane</keyword>
<evidence type="ECO:0000256" key="16">
    <source>
        <dbReference type="ARBA" id="ARBA00048679"/>
    </source>
</evidence>
<dbReference type="Gene3D" id="1.10.510.10">
    <property type="entry name" value="Transferase(Phosphotransferase) domain 1"/>
    <property type="match status" value="2"/>
</dbReference>
<dbReference type="Gene3D" id="2.90.10.10">
    <property type="entry name" value="Bulb-type lectin domain"/>
    <property type="match status" value="2"/>
</dbReference>